<organism evidence="1 2">
    <name type="scientific">Racocetra persica</name>
    <dbReference type="NCBI Taxonomy" id="160502"/>
    <lineage>
        <taxon>Eukaryota</taxon>
        <taxon>Fungi</taxon>
        <taxon>Fungi incertae sedis</taxon>
        <taxon>Mucoromycota</taxon>
        <taxon>Glomeromycotina</taxon>
        <taxon>Glomeromycetes</taxon>
        <taxon>Diversisporales</taxon>
        <taxon>Gigasporaceae</taxon>
        <taxon>Racocetra</taxon>
    </lineage>
</organism>
<reference evidence="1" key="1">
    <citation type="submission" date="2021-06" db="EMBL/GenBank/DDBJ databases">
        <authorList>
            <person name="Kallberg Y."/>
            <person name="Tangrot J."/>
            <person name="Rosling A."/>
        </authorList>
    </citation>
    <scope>NUCLEOTIDE SEQUENCE</scope>
    <source>
        <strain evidence="1">MA461A</strain>
    </source>
</reference>
<evidence type="ECO:0000313" key="1">
    <source>
        <dbReference type="EMBL" id="CAG8796069.1"/>
    </source>
</evidence>
<proteinExistence type="predicted"/>
<accession>A0ACA9RIU2</accession>
<dbReference type="Proteomes" id="UP000789920">
    <property type="component" value="Unassembled WGS sequence"/>
</dbReference>
<name>A0ACA9RIU2_9GLOM</name>
<gene>
    <name evidence="1" type="ORF">RPERSI_LOCUS20085</name>
</gene>
<dbReference type="EMBL" id="CAJVQC010056117">
    <property type="protein sequence ID" value="CAG8796069.1"/>
    <property type="molecule type" value="Genomic_DNA"/>
</dbReference>
<evidence type="ECO:0000313" key="2">
    <source>
        <dbReference type="Proteomes" id="UP000789920"/>
    </source>
</evidence>
<protein>
    <submittedName>
        <fullName evidence="1">454_t:CDS:1</fullName>
    </submittedName>
</protein>
<keyword evidence="2" id="KW-1185">Reference proteome</keyword>
<comment type="caution">
    <text evidence="1">The sequence shown here is derived from an EMBL/GenBank/DDBJ whole genome shotgun (WGS) entry which is preliminary data.</text>
</comment>
<sequence>MSTAKDHHPIWQQYTKNDDGSLSCLKCPNKYKKVPAVTTLKNHYIQKHNDIWKKIRSKSKGGGHKKKYKRQKHRDSSFKPPKAFKAIKTSDQNSEMEVDSENQCISESANSKENIDVHVIIDDEETIQSNLQNLVLGDNEINEISQDDNLSRDSANKTEIDATDAVADFNDAGKLKRLQGKFKMSY</sequence>